<dbReference type="SUPFAM" id="SSF81383">
    <property type="entry name" value="F-box domain"/>
    <property type="match status" value="1"/>
</dbReference>
<evidence type="ECO:0000313" key="4">
    <source>
        <dbReference type="Proteomes" id="UP000006671"/>
    </source>
</evidence>
<dbReference type="RefSeq" id="XP_002680189.1">
    <property type="nucleotide sequence ID" value="XM_002680143.1"/>
</dbReference>
<evidence type="ECO:0000256" key="1">
    <source>
        <dbReference type="SAM" id="MobiDB-lite"/>
    </source>
</evidence>
<dbReference type="KEGG" id="ngr:NAEGRDRAFT_64435"/>
<gene>
    <name evidence="3" type="ORF">NAEGRDRAFT_64435</name>
</gene>
<organism evidence="4">
    <name type="scientific">Naegleria gruberi</name>
    <name type="common">Amoeba</name>
    <dbReference type="NCBI Taxonomy" id="5762"/>
    <lineage>
        <taxon>Eukaryota</taxon>
        <taxon>Discoba</taxon>
        <taxon>Heterolobosea</taxon>
        <taxon>Tetramitia</taxon>
        <taxon>Eutetramitia</taxon>
        <taxon>Vahlkampfiidae</taxon>
        <taxon>Naegleria</taxon>
    </lineage>
</organism>
<reference evidence="3 4" key="1">
    <citation type="journal article" date="2010" name="Cell">
        <title>The genome of Naegleria gruberi illuminates early eukaryotic versatility.</title>
        <authorList>
            <person name="Fritz-Laylin L.K."/>
            <person name="Prochnik S.E."/>
            <person name="Ginger M.L."/>
            <person name="Dacks J.B."/>
            <person name="Carpenter M.L."/>
            <person name="Field M.C."/>
            <person name="Kuo A."/>
            <person name="Paredez A."/>
            <person name="Chapman J."/>
            <person name="Pham J."/>
            <person name="Shu S."/>
            <person name="Neupane R."/>
            <person name="Cipriano M."/>
            <person name="Mancuso J."/>
            <person name="Tu H."/>
            <person name="Salamov A."/>
            <person name="Lindquist E."/>
            <person name="Shapiro H."/>
            <person name="Lucas S."/>
            <person name="Grigoriev I.V."/>
            <person name="Cande W.Z."/>
            <person name="Fulton C."/>
            <person name="Rokhsar D.S."/>
            <person name="Dawson S.C."/>
        </authorList>
    </citation>
    <scope>NUCLEOTIDE SEQUENCE [LARGE SCALE GENOMIC DNA]</scope>
    <source>
        <strain evidence="3 4">NEG-M</strain>
    </source>
</reference>
<feature type="compositionally biased region" description="Polar residues" evidence="1">
    <location>
        <begin position="1"/>
        <end position="15"/>
    </location>
</feature>
<proteinExistence type="predicted"/>
<evidence type="ECO:0000313" key="3">
    <source>
        <dbReference type="EMBL" id="EFC47445.1"/>
    </source>
</evidence>
<dbReference type="CDD" id="cd09917">
    <property type="entry name" value="F-box_SF"/>
    <property type="match status" value="1"/>
</dbReference>
<name>D2V6H0_NAEGR</name>
<keyword evidence="4" id="KW-1185">Reference proteome</keyword>
<dbReference type="InParanoid" id="D2V6H0"/>
<protein>
    <recommendedName>
        <fullName evidence="2">F-box domain-containing protein</fullName>
    </recommendedName>
</protein>
<feature type="compositionally biased region" description="Basic residues" evidence="1">
    <location>
        <begin position="16"/>
        <end position="32"/>
    </location>
</feature>
<dbReference type="AlphaFoldDB" id="D2V6H0"/>
<dbReference type="VEuPathDB" id="AmoebaDB:NAEGRDRAFT_64435"/>
<sequence>MSSQQSNIIDDNQSTMKKHDKNSQISHHHKKNLASQPEEIIEQIFEFIPRDEIIRVSGTCQQFRRLWKESPHGIVFNMIIQLNYSFQKYSYSLNDEIELGIYTKETISRMICKKEKERQQLFNLEKKDRLLTKLSGKENISENFNKAIKLITRFDYEEIEREHNNSPCYARGFEIEFGQLGMMQLWKWNYLREDHSELSAKMSEKLKSLNLTEDEWDFIIKMACNYINLSRVDLDDFYYQEIRESIFKDHYIMTKPIISFRF</sequence>
<feature type="region of interest" description="Disordered" evidence="1">
    <location>
        <begin position="1"/>
        <end position="34"/>
    </location>
</feature>
<dbReference type="Proteomes" id="UP000006671">
    <property type="component" value="Unassembled WGS sequence"/>
</dbReference>
<dbReference type="EMBL" id="GG738854">
    <property type="protein sequence ID" value="EFC47445.1"/>
    <property type="molecule type" value="Genomic_DNA"/>
</dbReference>
<dbReference type="InterPro" id="IPR001810">
    <property type="entry name" value="F-box_dom"/>
</dbReference>
<dbReference type="Pfam" id="PF00646">
    <property type="entry name" value="F-box"/>
    <property type="match status" value="1"/>
</dbReference>
<dbReference type="GeneID" id="8861636"/>
<feature type="domain" description="F-box" evidence="2">
    <location>
        <begin position="30"/>
        <end position="79"/>
    </location>
</feature>
<accession>D2V6H0</accession>
<dbReference type="PROSITE" id="PS50181">
    <property type="entry name" value="FBOX"/>
    <property type="match status" value="1"/>
</dbReference>
<dbReference type="InterPro" id="IPR036047">
    <property type="entry name" value="F-box-like_dom_sf"/>
</dbReference>
<evidence type="ECO:0000259" key="2">
    <source>
        <dbReference type="PROSITE" id="PS50181"/>
    </source>
</evidence>
<dbReference type="Gene3D" id="1.20.1280.50">
    <property type="match status" value="1"/>
</dbReference>